<accession>A0A0K2SZW9</accession>
<organism evidence="1">
    <name type="scientific">Lepeophtheirus salmonis</name>
    <name type="common">Salmon louse</name>
    <name type="synonym">Caligus salmonis</name>
    <dbReference type="NCBI Taxonomy" id="72036"/>
    <lineage>
        <taxon>Eukaryota</taxon>
        <taxon>Metazoa</taxon>
        <taxon>Ecdysozoa</taxon>
        <taxon>Arthropoda</taxon>
        <taxon>Crustacea</taxon>
        <taxon>Multicrustacea</taxon>
        <taxon>Hexanauplia</taxon>
        <taxon>Copepoda</taxon>
        <taxon>Siphonostomatoida</taxon>
        <taxon>Caligidae</taxon>
        <taxon>Lepeophtheirus</taxon>
    </lineage>
</organism>
<protein>
    <submittedName>
        <fullName evidence="1">Uncharacterized protein</fullName>
    </submittedName>
</protein>
<reference evidence="1" key="1">
    <citation type="submission" date="2014-05" db="EMBL/GenBank/DDBJ databases">
        <authorList>
            <person name="Chronopoulou M."/>
        </authorList>
    </citation>
    <scope>NUCLEOTIDE SEQUENCE</scope>
    <source>
        <tissue evidence="1">Whole organism</tissue>
    </source>
</reference>
<evidence type="ECO:0000313" key="1">
    <source>
        <dbReference type="EMBL" id="CDW18907.1"/>
    </source>
</evidence>
<sequence length="14" mass="1551">MVDSMIGLLAKFIL</sequence>
<proteinExistence type="predicted"/>
<dbReference type="EMBL" id="HACA01001546">
    <property type="protein sequence ID" value="CDW18907.1"/>
    <property type="molecule type" value="Transcribed_RNA"/>
</dbReference>
<name>A0A0K2SZW9_LEPSM</name>